<feature type="compositionally biased region" description="Basic and acidic residues" evidence="1">
    <location>
        <begin position="998"/>
        <end position="1007"/>
    </location>
</feature>
<dbReference type="InterPro" id="IPR013642">
    <property type="entry name" value="CLCA_N"/>
</dbReference>
<dbReference type="GO" id="GO:0032991">
    <property type="term" value="C:protein-containing complex"/>
    <property type="evidence" value="ECO:0007669"/>
    <property type="project" value="UniProtKB-ARBA"/>
</dbReference>
<sequence length="1158" mass="126611">MASLKSSLLVCFLLLISRSVVMCRRQTGVTLRESGYEGVVVAIEEDLPVSLCQEVLIGLEESLQAASTTISTATRSWASLRSVSVLVPRSWTPSVCPLLLGITEAENESWDTANIRVTTAQHPRYGMRPWTQQSQGCGKQGDFIRVAHQLLKQNTSLVNGRLLAHEWLRYRYGVFEEVGEVGNPFHPPHYRARNAQWKPNACGNRNIVESDSSTCDPKELGCDLDIKQEDNPGLTSSFMAFPRIPSVTELCDEGSHDRFVPTRHNLACDGKSVWEVMRASQDFQDSSNSEGRAVDSLVSLRYLHPRNKRIVLLVDDTNVMNSQKRWDFMRKAVRKVVAYDIPDGFRVGLVVFDSKAKVKHFVSPLVDSEIREKVGSSLPRNPSVVGETQRCVLCGLKASLELLKKNGGSHGGNIILVTGGSSTISEHDKLKAQIMLQDAGVTLNLVIYPLIDRFPLPGSNLEYVTAISGGQSYIVPDEGIGEDSRVGMYYGLLDALYYAVGNVAGWRGLPVKIHEAEHPGGRSGKSEGSFLVDPSLSSNINFAIFFYDVGHVGNVVHLISPHNQVIDTSNMQNEDENMNMIKVQLSGSQVTPGLWRYSVDNKADSHQGLFIQVTSKPYSPQYGQSSQIEVRGWTNHPTGEVNSTDISMPLAIFAEVVTEAGPVEGARVTANLTRLGLASNGTLHKPKEIVLLDNGLLGPDMMSGDGVYSRYVPNLTTGKFSVTIYVEGTLGQYSFARHVRLGVLNIISSTPDVDAIPPARVVDLRMAFLPGTTNQISFTWTAPGNDFDYGTADRYMVKVGPTPDLEDGEYSFLENWPAPLEASTIQQHTIEWANYDTVSYVGIYAVDEEGNTPSLSNLVTVFIPAPPTTTASSRFFELMDSNTSPVRDGSATPLMAGTNLKLVIIISGCVVGLLVVCALTYCACVAQKPKKNKKAGEIPATFNGQVIIPDEKKFTDRTDSNESIKKEFMRPVESWSASQLLSSHQGNKRGSVSARSDGTSDHSDSTKKSYTGFSANNDFYGSPNHFQYGHAIYPDSYPPPSTDSYPTPTEGYPTPSEMYPNEGYPLPSETRSYVSSPPSESFLSVSCDLIPGTHGPPGYSAYPGYDTTLRSGKVPPPIPPKPKVMYSPEPYQFDSQDSSSGSPSMAGAEKRVRNVTMV</sequence>
<reference evidence="6" key="1">
    <citation type="submission" date="2025-08" db="UniProtKB">
        <authorList>
            <consortium name="RefSeq"/>
        </authorList>
    </citation>
    <scope>IDENTIFICATION</scope>
    <source>
        <tissue evidence="6">Whole organism</tissue>
    </source>
</reference>
<dbReference type="OrthoDB" id="6338658at2759"/>
<dbReference type="Pfam" id="PF08434">
    <property type="entry name" value="CLCA"/>
    <property type="match status" value="1"/>
</dbReference>
<feature type="signal peptide" evidence="3">
    <location>
        <begin position="1"/>
        <end position="23"/>
    </location>
</feature>
<feature type="region of interest" description="Disordered" evidence="1">
    <location>
        <begin position="979"/>
        <end position="1008"/>
    </location>
</feature>
<feature type="region of interest" description="Disordered" evidence="1">
    <location>
        <begin position="1101"/>
        <end position="1158"/>
    </location>
</feature>
<protein>
    <submittedName>
        <fullName evidence="6">Calcium-activated chloride channel regulator 1</fullName>
    </submittedName>
</protein>
<feature type="chain" id="PRO_5034397437" evidence="3">
    <location>
        <begin position="24"/>
        <end position="1158"/>
    </location>
</feature>
<keyword evidence="2" id="KW-0812">Transmembrane</keyword>
<evidence type="ECO:0000256" key="1">
    <source>
        <dbReference type="SAM" id="MobiDB-lite"/>
    </source>
</evidence>
<feature type="transmembrane region" description="Helical" evidence="2">
    <location>
        <begin position="902"/>
        <end position="924"/>
    </location>
</feature>
<evidence type="ECO:0000259" key="4">
    <source>
        <dbReference type="Pfam" id="PF08434"/>
    </source>
</evidence>
<evidence type="ECO:0000313" key="6">
    <source>
        <dbReference type="RefSeq" id="XP_018012882.1"/>
    </source>
</evidence>
<accession>A0A8B7NGX9</accession>
<evidence type="ECO:0000256" key="3">
    <source>
        <dbReference type="SAM" id="SignalP"/>
    </source>
</evidence>
<keyword evidence="2" id="KW-1133">Transmembrane helix</keyword>
<dbReference type="KEGG" id="hazt:108669947"/>
<feature type="domain" description="Calcium-activated chloride channel N-terminal" evidence="4">
    <location>
        <begin position="29"/>
        <end position="287"/>
    </location>
</feature>
<dbReference type="RefSeq" id="XP_018012882.1">
    <property type="nucleotide sequence ID" value="XM_018157393.2"/>
</dbReference>
<dbReference type="OMA" id="HENNDRI"/>
<dbReference type="Gene3D" id="3.40.50.410">
    <property type="entry name" value="von Willebrand factor, type A domain"/>
    <property type="match status" value="1"/>
</dbReference>
<feature type="compositionally biased region" description="Low complexity" evidence="1">
    <location>
        <begin position="1135"/>
        <end position="1144"/>
    </location>
</feature>
<feature type="region of interest" description="Disordered" evidence="1">
    <location>
        <begin position="1031"/>
        <end position="1050"/>
    </location>
</feature>
<evidence type="ECO:0000256" key="2">
    <source>
        <dbReference type="SAM" id="Phobius"/>
    </source>
</evidence>
<gene>
    <name evidence="6" type="primary">LOC108669947</name>
</gene>
<evidence type="ECO:0000313" key="5">
    <source>
        <dbReference type="Proteomes" id="UP000694843"/>
    </source>
</evidence>
<dbReference type="InterPro" id="IPR036465">
    <property type="entry name" value="vWFA_dom_sf"/>
</dbReference>
<proteinExistence type="predicted"/>
<dbReference type="CDD" id="cd00198">
    <property type="entry name" value="vWFA"/>
    <property type="match status" value="1"/>
</dbReference>
<feature type="compositionally biased region" description="Polar residues" evidence="1">
    <location>
        <begin position="979"/>
        <end position="997"/>
    </location>
</feature>
<organism evidence="5 6">
    <name type="scientific">Hyalella azteca</name>
    <name type="common">Amphipod</name>
    <dbReference type="NCBI Taxonomy" id="294128"/>
    <lineage>
        <taxon>Eukaryota</taxon>
        <taxon>Metazoa</taxon>
        <taxon>Ecdysozoa</taxon>
        <taxon>Arthropoda</taxon>
        <taxon>Crustacea</taxon>
        <taxon>Multicrustacea</taxon>
        <taxon>Malacostraca</taxon>
        <taxon>Eumalacostraca</taxon>
        <taxon>Peracarida</taxon>
        <taxon>Amphipoda</taxon>
        <taxon>Senticaudata</taxon>
        <taxon>Talitrida</taxon>
        <taxon>Talitroidea</taxon>
        <taxon>Hyalellidae</taxon>
        <taxon>Hyalella</taxon>
    </lineage>
</organism>
<dbReference type="GeneID" id="108669947"/>
<keyword evidence="2" id="KW-0472">Membrane</keyword>
<dbReference type="AlphaFoldDB" id="A0A8B7NGX9"/>
<keyword evidence="5" id="KW-1185">Reference proteome</keyword>
<dbReference type="SUPFAM" id="SSF53300">
    <property type="entry name" value="vWA-like"/>
    <property type="match status" value="1"/>
</dbReference>
<dbReference type="Proteomes" id="UP000694843">
    <property type="component" value="Unplaced"/>
</dbReference>
<name>A0A8B7NGX9_HYAAZ</name>
<keyword evidence="3" id="KW-0732">Signal</keyword>